<dbReference type="AlphaFoldDB" id="A0AAD5L075"/>
<accession>A0AAD5L075</accession>
<evidence type="ECO:0000313" key="2">
    <source>
        <dbReference type="Proteomes" id="UP000820818"/>
    </source>
</evidence>
<reference evidence="1 2" key="1">
    <citation type="submission" date="2022-05" db="EMBL/GenBank/DDBJ databases">
        <title>A multi-omics perspective on studying reproductive biology in Daphnia sinensis.</title>
        <authorList>
            <person name="Jia J."/>
        </authorList>
    </citation>
    <scope>NUCLEOTIDE SEQUENCE [LARGE SCALE GENOMIC DNA]</scope>
    <source>
        <strain evidence="1 2">WSL</strain>
    </source>
</reference>
<sequence length="110" mass="12635">MGGKFMRQRLITFIHAQCREPPPSFVSGQQLTMRFLSPQRRDCVTRSSCARPIDVANDINSVADDPSGHPDGSPQQHITRAMQTRGILRMYYWTNKDKTTREVYKLQIVP</sequence>
<protein>
    <submittedName>
        <fullName evidence="1">Uncharacterized protein</fullName>
    </submittedName>
</protein>
<dbReference type="Proteomes" id="UP000820818">
    <property type="component" value="Linkage Group LG9"/>
</dbReference>
<comment type="caution">
    <text evidence="1">The sequence shown here is derived from an EMBL/GenBank/DDBJ whole genome shotgun (WGS) entry which is preliminary data.</text>
</comment>
<name>A0AAD5L075_9CRUS</name>
<keyword evidence="2" id="KW-1185">Reference proteome</keyword>
<evidence type="ECO:0000313" key="1">
    <source>
        <dbReference type="EMBL" id="KAI9553466.1"/>
    </source>
</evidence>
<proteinExistence type="predicted"/>
<dbReference type="EMBL" id="WJBH02000009">
    <property type="protein sequence ID" value="KAI9553466.1"/>
    <property type="molecule type" value="Genomic_DNA"/>
</dbReference>
<organism evidence="1 2">
    <name type="scientific">Daphnia sinensis</name>
    <dbReference type="NCBI Taxonomy" id="1820382"/>
    <lineage>
        <taxon>Eukaryota</taxon>
        <taxon>Metazoa</taxon>
        <taxon>Ecdysozoa</taxon>
        <taxon>Arthropoda</taxon>
        <taxon>Crustacea</taxon>
        <taxon>Branchiopoda</taxon>
        <taxon>Diplostraca</taxon>
        <taxon>Cladocera</taxon>
        <taxon>Anomopoda</taxon>
        <taxon>Daphniidae</taxon>
        <taxon>Daphnia</taxon>
        <taxon>Daphnia similis group</taxon>
    </lineage>
</organism>
<gene>
    <name evidence="1" type="ORF">GHT06_021376</name>
</gene>